<accession>A0A6C0IP79</accession>
<feature type="compositionally biased region" description="Polar residues" evidence="1">
    <location>
        <begin position="159"/>
        <end position="176"/>
    </location>
</feature>
<feature type="region of interest" description="Disordered" evidence="1">
    <location>
        <begin position="1"/>
        <end position="62"/>
    </location>
</feature>
<evidence type="ECO:0000313" key="3">
    <source>
        <dbReference type="EMBL" id="QHT93323.1"/>
    </source>
</evidence>
<organism evidence="3">
    <name type="scientific">viral metagenome</name>
    <dbReference type="NCBI Taxonomy" id="1070528"/>
    <lineage>
        <taxon>unclassified sequences</taxon>
        <taxon>metagenomes</taxon>
        <taxon>organismal metagenomes</taxon>
    </lineage>
</organism>
<evidence type="ECO:0000256" key="1">
    <source>
        <dbReference type="SAM" id="MobiDB-lite"/>
    </source>
</evidence>
<protein>
    <submittedName>
        <fullName evidence="3">Uncharacterized protein</fullName>
    </submittedName>
</protein>
<dbReference type="AlphaFoldDB" id="A0A6C0IP79"/>
<feature type="compositionally biased region" description="Basic and acidic residues" evidence="1">
    <location>
        <begin position="185"/>
        <end position="195"/>
    </location>
</feature>
<name>A0A6C0IP79_9ZZZZ</name>
<reference evidence="3" key="1">
    <citation type="journal article" date="2020" name="Nature">
        <title>Giant virus diversity and host interactions through global metagenomics.</title>
        <authorList>
            <person name="Schulz F."/>
            <person name="Roux S."/>
            <person name="Paez-Espino D."/>
            <person name="Jungbluth S."/>
            <person name="Walsh D.A."/>
            <person name="Denef V.J."/>
            <person name="McMahon K.D."/>
            <person name="Konstantinidis K.T."/>
            <person name="Eloe-Fadrosh E.A."/>
            <person name="Kyrpides N.C."/>
            <person name="Woyke T."/>
        </authorList>
    </citation>
    <scope>NUCLEOTIDE SEQUENCE</scope>
    <source>
        <strain evidence="3">GVMAG-M-3300024252-29</strain>
    </source>
</reference>
<keyword evidence="2" id="KW-0472">Membrane</keyword>
<feature type="transmembrane region" description="Helical" evidence="2">
    <location>
        <begin position="76"/>
        <end position="97"/>
    </location>
</feature>
<feature type="region of interest" description="Disordered" evidence="1">
    <location>
        <begin position="156"/>
        <end position="233"/>
    </location>
</feature>
<dbReference type="EMBL" id="MN740207">
    <property type="protein sequence ID" value="QHT93323.1"/>
    <property type="molecule type" value="Genomic_DNA"/>
</dbReference>
<feature type="compositionally biased region" description="Polar residues" evidence="1">
    <location>
        <begin position="196"/>
        <end position="207"/>
    </location>
</feature>
<keyword evidence="2" id="KW-0812">Transmembrane</keyword>
<proteinExistence type="predicted"/>
<keyword evidence="2" id="KW-1133">Transmembrane helix</keyword>
<evidence type="ECO:0000256" key="2">
    <source>
        <dbReference type="SAM" id="Phobius"/>
    </source>
</evidence>
<sequence length="277" mass="28843">MNDTSISTQPTLSSSSSSITGNVASSSPSLSGTSSFGSSPSSSSLTGTSSFESSPSSSSLSGTSSGSDDGFFGSSFVIWLLLGALVVIISINGISYYMTGKMLFGEEVFNAVTSVTSGISTFFNNLMNSTEMGGKGAVEVAGETVKSAASIPDKVVKGSQVSQNTSNKINQTSATNAGDVEDSDDKPQNKLETKINKTNMKTAQDTEPDTRSTQEVDYSGPEPNETKSKSTSESSIGYCYIGEYDGTRSCASINESTKCMSGDIFDTKQKCMAINNE</sequence>